<dbReference type="OrthoDB" id="6493506at2"/>
<dbReference type="CDD" id="cd02440">
    <property type="entry name" value="AdoMet_MTases"/>
    <property type="match status" value="1"/>
</dbReference>
<dbReference type="GO" id="GO:0032259">
    <property type="term" value="P:methylation"/>
    <property type="evidence" value="ECO:0007669"/>
    <property type="project" value="UniProtKB-KW"/>
</dbReference>
<evidence type="ECO:0000259" key="2">
    <source>
        <dbReference type="Pfam" id="PF13649"/>
    </source>
</evidence>
<dbReference type="Pfam" id="PF13649">
    <property type="entry name" value="Methyltransf_25"/>
    <property type="match status" value="1"/>
</dbReference>
<evidence type="ECO:0000256" key="1">
    <source>
        <dbReference type="ARBA" id="ARBA00022679"/>
    </source>
</evidence>
<dbReference type="InterPro" id="IPR029063">
    <property type="entry name" value="SAM-dependent_MTases_sf"/>
</dbReference>
<keyword evidence="4" id="KW-1185">Reference proteome</keyword>
<sequence length="462" mass="50879">MPIERKRVAPGSSYVSTAVAIHQARYLLASSYTAGRSVLDIACGEGLGSAQLASCWGAREVIGVDVSEEAILSAKTNFRGIDNLDFYCDDALEYLHRCDRMFDVIVSIETLEHLEKPEQFLQLIRSRLAPGGCVVLTVPNDELYFGPGRTLNSFHRKTFSFEEFRTMTERFFGKGHYFGGIALNGFGAFPIDQLEKVNMYSPKVIDEDLCGRMVVGSLVGANQTSRFRKDSAVFYAGVFPFRKNKVRPSVGVITSSSDFTDQVPGLWNKLQHTKGSSPLPNITFVVESVKAGQDIVDHLDGFVSEKLRIGFYALREARSGGASEHTSHLHFTTTGLASLFLQELRARDVSGGGSAAVKVVRSARRQCWSVHISGSEKFDTAFWKNDESIFFELMSLDKSSPVRDRLREYGVSLKSVTHGVFAGQVVGSALMDVRDILSILVAGNRASAPALHKMRTSMLLDS</sequence>
<dbReference type="PANTHER" id="PTHR43861">
    <property type="entry name" value="TRANS-ACONITATE 2-METHYLTRANSFERASE-RELATED"/>
    <property type="match status" value="1"/>
</dbReference>
<evidence type="ECO:0000313" key="4">
    <source>
        <dbReference type="Proteomes" id="UP000320314"/>
    </source>
</evidence>
<dbReference type="Gene3D" id="3.40.50.150">
    <property type="entry name" value="Vaccinia Virus protein VP39"/>
    <property type="match status" value="1"/>
</dbReference>
<evidence type="ECO:0000313" key="3">
    <source>
        <dbReference type="EMBL" id="TPW32652.1"/>
    </source>
</evidence>
<feature type="domain" description="Methyltransferase" evidence="2">
    <location>
        <begin position="38"/>
        <end position="132"/>
    </location>
</feature>
<comment type="caution">
    <text evidence="3">The sequence shown here is derived from an EMBL/GenBank/DDBJ whole genome shotgun (WGS) entry which is preliminary data.</text>
</comment>
<keyword evidence="3" id="KW-0489">Methyltransferase</keyword>
<dbReference type="Proteomes" id="UP000320314">
    <property type="component" value="Unassembled WGS sequence"/>
</dbReference>
<dbReference type="RefSeq" id="WP_141164955.1">
    <property type="nucleotide sequence ID" value="NZ_VHLH01000001.1"/>
</dbReference>
<accession>A0A506UDY3</accession>
<reference evidence="3 4" key="1">
    <citation type="submission" date="2019-06" db="EMBL/GenBank/DDBJ databases">
        <authorList>
            <person name="Li M."/>
        </authorList>
    </citation>
    <scope>NUCLEOTIDE SEQUENCE [LARGE SCALE GENOMIC DNA]</scope>
    <source>
        <strain evidence="3 4">BGMRC6574</strain>
    </source>
</reference>
<gene>
    <name evidence="3" type="ORF">FJU11_00005</name>
</gene>
<proteinExistence type="predicted"/>
<dbReference type="SUPFAM" id="SSF53335">
    <property type="entry name" value="S-adenosyl-L-methionine-dependent methyltransferases"/>
    <property type="match status" value="1"/>
</dbReference>
<name>A0A506UDY3_9HYPH</name>
<dbReference type="GO" id="GO:0008168">
    <property type="term" value="F:methyltransferase activity"/>
    <property type="evidence" value="ECO:0007669"/>
    <property type="project" value="UniProtKB-KW"/>
</dbReference>
<dbReference type="InterPro" id="IPR041698">
    <property type="entry name" value="Methyltransf_25"/>
</dbReference>
<dbReference type="AlphaFoldDB" id="A0A506UDY3"/>
<keyword evidence="1 3" id="KW-0808">Transferase</keyword>
<protein>
    <submittedName>
        <fullName evidence="3">Class I SAM-dependent methyltransferase</fullName>
    </submittedName>
</protein>
<dbReference type="PANTHER" id="PTHR43861:SF6">
    <property type="entry name" value="METHYLTRANSFERASE TYPE 11"/>
    <property type="match status" value="1"/>
</dbReference>
<dbReference type="EMBL" id="VHLH01000001">
    <property type="protein sequence ID" value="TPW32652.1"/>
    <property type="molecule type" value="Genomic_DNA"/>
</dbReference>
<organism evidence="3 4">
    <name type="scientific">Pararhizobium mangrovi</name>
    <dbReference type="NCBI Taxonomy" id="2590452"/>
    <lineage>
        <taxon>Bacteria</taxon>
        <taxon>Pseudomonadati</taxon>
        <taxon>Pseudomonadota</taxon>
        <taxon>Alphaproteobacteria</taxon>
        <taxon>Hyphomicrobiales</taxon>
        <taxon>Rhizobiaceae</taxon>
        <taxon>Rhizobium/Agrobacterium group</taxon>
        <taxon>Pararhizobium</taxon>
    </lineage>
</organism>